<dbReference type="InterPro" id="IPR005178">
    <property type="entry name" value="Ostalpha/TMEM184C"/>
</dbReference>
<feature type="region of interest" description="Disordered" evidence="5">
    <location>
        <begin position="155"/>
        <end position="179"/>
    </location>
</feature>
<evidence type="ECO:0008006" key="8">
    <source>
        <dbReference type="Google" id="ProtNLM"/>
    </source>
</evidence>
<dbReference type="PANTHER" id="PTHR23423">
    <property type="entry name" value="ORGANIC SOLUTE TRANSPORTER-RELATED"/>
    <property type="match status" value="1"/>
</dbReference>
<feature type="transmembrane region" description="Helical" evidence="6">
    <location>
        <begin position="80"/>
        <end position="100"/>
    </location>
</feature>
<keyword evidence="3 6" id="KW-1133">Transmembrane helix</keyword>
<dbReference type="AlphaFoldDB" id="A0A7S2KMH1"/>
<dbReference type="SMART" id="SM01417">
    <property type="entry name" value="Solute_trans_a"/>
    <property type="match status" value="1"/>
</dbReference>
<evidence type="ECO:0000256" key="4">
    <source>
        <dbReference type="ARBA" id="ARBA00023136"/>
    </source>
</evidence>
<dbReference type="EMBL" id="HBGW01048868">
    <property type="protein sequence ID" value="CAD9580297.1"/>
    <property type="molecule type" value="Transcribed_RNA"/>
</dbReference>
<evidence type="ECO:0000256" key="3">
    <source>
        <dbReference type="ARBA" id="ARBA00022989"/>
    </source>
</evidence>
<dbReference type="Pfam" id="PF03619">
    <property type="entry name" value="Solute_trans_a"/>
    <property type="match status" value="1"/>
</dbReference>
<accession>A0A7S2KMH1</accession>
<feature type="transmembrane region" description="Helical" evidence="6">
    <location>
        <begin position="6"/>
        <end position="26"/>
    </location>
</feature>
<evidence type="ECO:0000256" key="5">
    <source>
        <dbReference type="SAM" id="MobiDB-lite"/>
    </source>
</evidence>
<keyword evidence="4 6" id="KW-0472">Membrane</keyword>
<dbReference type="GO" id="GO:0016020">
    <property type="term" value="C:membrane"/>
    <property type="evidence" value="ECO:0007669"/>
    <property type="project" value="UniProtKB-SubCell"/>
</dbReference>
<comment type="subcellular location">
    <subcellularLocation>
        <location evidence="1">Membrane</location>
        <topology evidence="1">Multi-pass membrane protein</topology>
    </subcellularLocation>
</comment>
<keyword evidence="2 6" id="KW-0812">Transmembrane</keyword>
<evidence type="ECO:0000256" key="6">
    <source>
        <dbReference type="SAM" id="Phobius"/>
    </source>
</evidence>
<evidence type="ECO:0000313" key="7">
    <source>
        <dbReference type="EMBL" id="CAD9580297.1"/>
    </source>
</evidence>
<feature type="compositionally biased region" description="Basic and acidic residues" evidence="5">
    <location>
        <begin position="412"/>
        <end position="422"/>
    </location>
</feature>
<reference evidence="7" key="1">
    <citation type="submission" date="2021-01" db="EMBL/GenBank/DDBJ databases">
        <authorList>
            <person name="Corre E."/>
            <person name="Pelletier E."/>
            <person name="Niang G."/>
            <person name="Scheremetjew M."/>
            <person name="Finn R."/>
            <person name="Kale V."/>
            <person name="Holt S."/>
            <person name="Cochrane G."/>
            <person name="Meng A."/>
            <person name="Brown T."/>
            <person name="Cohen L."/>
        </authorList>
    </citation>
    <scope>NUCLEOTIDE SEQUENCE</scope>
    <source>
        <strain evidence="7">RCC3387</strain>
    </source>
</reference>
<protein>
    <recommendedName>
        <fullName evidence="8">Transmembrane protein 184C</fullName>
    </recommendedName>
</protein>
<feature type="region of interest" description="Disordered" evidence="5">
    <location>
        <begin position="406"/>
        <end position="437"/>
    </location>
</feature>
<proteinExistence type="predicted"/>
<feature type="transmembrane region" description="Helical" evidence="6">
    <location>
        <begin position="333"/>
        <end position="354"/>
    </location>
</feature>
<gene>
    <name evidence="7" type="ORF">BRAN1462_LOCUS31143</name>
</gene>
<feature type="transmembrane region" description="Helical" evidence="6">
    <location>
        <begin position="293"/>
        <end position="313"/>
    </location>
</feature>
<name>A0A7S2KMH1_9DINO</name>
<feature type="region of interest" description="Disordered" evidence="5">
    <location>
        <begin position="113"/>
        <end position="134"/>
    </location>
</feature>
<evidence type="ECO:0000256" key="2">
    <source>
        <dbReference type="ARBA" id="ARBA00022692"/>
    </source>
</evidence>
<sequence length="437" mass="46987">MYSVRAASLPIALVAVVNSLLLIGAHARENKHPALRIYTVRILLLVIIDSLTAVCVLWATGWAKEADPILHNLAHWICEFYESVVIFSFLQFVLTCGGGAERLAAKFAKRADDVPGEEGPAGSDDNSNASGGRSAKNGIGAGAASVEELPPLGGAQVEDAAGSGGEGAEAEARQAARRPARIPTVAMGAEFQPRALRHLPGFSYILPPWRTGEQMLRWCVTGTLAYVVVGATLAVLGMFLLLLPGSGEAKSVIWKVSCTLLSAAQASAIMSLGELAVNVKEEIALLRPYGKFLSVKFVVFFAFWQSLVLQGLLKFGVFSGFNSACGDHCAVTIIQNMLVCVEMLAASVFHFYVFPPHDYLRLLAQNRLHYDEKSPCSLGSPPTVQEVVDVRDMFRTAWLVHVQGRPQDVEEEKSTTEGRPDGGTEETEDSTSTVVSV</sequence>
<evidence type="ECO:0000256" key="1">
    <source>
        <dbReference type="ARBA" id="ARBA00004141"/>
    </source>
</evidence>
<feature type="transmembrane region" description="Helical" evidence="6">
    <location>
        <begin position="224"/>
        <end position="246"/>
    </location>
</feature>
<feature type="transmembrane region" description="Helical" evidence="6">
    <location>
        <begin position="38"/>
        <end position="60"/>
    </location>
</feature>
<organism evidence="7">
    <name type="scientific">Zooxanthella nutricula</name>
    <dbReference type="NCBI Taxonomy" id="1333877"/>
    <lineage>
        <taxon>Eukaryota</taxon>
        <taxon>Sar</taxon>
        <taxon>Alveolata</taxon>
        <taxon>Dinophyceae</taxon>
        <taxon>Peridiniales</taxon>
        <taxon>Peridiniales incertae sedis</taxon>
        <taxon>Zooxanthella</taxon>
    </lineage>
</organism>